<dbReference type="SUPFAM" id="SSF109854">
    <property type="entry name" value="DinB/YfiT-like putative metalloenzymes"/>
    <property type="match status" value="1"/>
</dbReference>
<organism evidence="1 2">
    <name type="scientific">Mycobacterium gallinarum</name>
    <dbReference type="NCBI Taxonomy" id="39689"/>
    <lineage>
        <taxon>Bacteria</taxon>
        <taxon>Bacillati</taxon>
        <taxon>Actinomycetota</taxon>
        <taxon>Actinomycetes</taxon>
        <taxon>Mycobacteriales</taxon>
        <taxon>Mycobacteriaceae</taxon>
        <taxon>Mycobacterium</taxon>
    </lineage>
</organism>
<evidence type="ECO:0000313" key="1">
    <source>
        <dbReference type="EMBL" id="BBY94444.1"/>
    </source>
</evidence>
<dbReference type="AlphaFoldDB" id="A0A9W4B5U0"/>
<sequence>MTDTPWEPPLAGTDVEQLIGALDRQRATFRWKTDELDAAGLQTRIGASAITLGGLLKHMAINEDYIFTQKLTGEPVGEPWATLWDGTDDWEFTSAAADPPETLYALWEDAVARSRTRLDAALARGGLDQLVHVSDDDGNHASLRRVVCDFIEEYARHTGHADLLREAVDGRVGEDPPPGWQPRSGR</sequence>
<dbReference type="RefSeq" id="WP_163732085.1">
    <property type="nucleotide sequence ID" value="NZ_AP022601.1"/>
</dbReference>
<dbReference type="InterPro" id="IPR007061">
    <property type="entry name" value="MST-like"/>
</dbReference>
<dbReference type="Proteomes" id="UP000465785">
    <property type="component" value="Chromosome"/>
</dbReference>
<accession>A0A9W4B5U0</accession>
<dbReference type="KEGG" id="mgau:MGALJ_41130"/>
<name>A0A9W4B5U0_9MYCO</name>
<gene>
    <name evidence="1" type="ORF">MGALJ_41130</name>
</gene>
<evidence type="ECO:0000313" key="2">
    <source>
        <dbReference type="Proteomes" id="UP000465785"/>
    </source>
</evidence>
<dbReference type="Pfam" id="PF04978">
    <property type="entry name" value="MST"/>
    <property type="match status" value="1"/>
</dbReference>
<dbReference type="Gene3D" id="1.20.120.450">
    <property type="entry name" value="dinb family like domain"/>
    <property type="match status" value="1"/>
</dbReference>
<reference evidence="1 2" key="1">
    <citation type="journal article" date="2019" name="Emerg. Microbes Infect.">
        <title>Comprehensive subspecies identification of 175 nontuberculous mycobacteria species based on 7547 genomic profiles.</title>
        <authorList>
            <person name="Matsumoto Y."/>
            <person name="Kinjo T."/>
            <person name="Motooka D."/>
            <person name="Nabeya D."/>
            <person name="Jung N."/>
            <person name="Uechi K."/>
            <person name="Horii T."/>
            <person name="Iida T."/>
            <person name="Fujita J."/>
            <person name="Nakamura S."/>
        </authorList>
    </citation>
    <scope>NUCLEOTIDE SEQUENCE [LARGE SCALE GENOMIC DNA]</scope>
    <source>
        <strain evidence="1 2">JCM 6399</strain>
    </source>
</reference>
<dbReference type="InterPro" id="IPR034660">
    <property type="entry name" value="DinB/YfiT-like"/>
</dbReference>
<protein>
    <submittedName>
        <fullName evidence="1">Mini-circle protein</fullName>
    </submittedName>
</protein>
<keyword evidence="2" id="KW-1185">Reference proteome</keyword>
<dbReference type="EMBL" id="AP022601">
    <property type="protein sequence ID" value="BBY94444.1"/>
    <property type="molecule type" value="Genomic_DNA"/>
</dbReference>
<proteinExistence type="predicted"/>